<reference evidence="2 3" key="1">
    <citation type="submission" date="2024-09" db="EMBL/GenBank/DDBJ databases">
        <title>Genome sequencing and assembly of Phytophthora oleae, isolate VK10A, causative agent of rot of olive drupes.</title>
        <authorList>
            <person name="Conti Taguali S."/>
            <person name="Riolo M."/>
            <person name="La Spada F."/>
            <person name="Cacciola S.O."/>
            <person name="Dionisio G."/>
        </authorList>
    </citation>
    <scope>NUCLEOTIDE SEQUENCE [LARGE SCALE GENOMIC DNA]</scope>
    <source>
        <strain evidence="2 3">VK10A</strain>
    </source>
</reference>
<sequence length="268" mass="29470">MTLRARATSSSRQRIATTYSSKSNNSKSKTSAAPMKRQMAVINWENVLVPLDWMIVHLGLGTLTATIDLKVIHSHSPSVTELPRTFAAIEDRILELLTATMRSVKGPVFIVSEFSTVYVEFVCYLFFPRLTAALRSATTGIYVIGTPDTQLNDGEVKLWKVNLLRTMVLERVFAGVSANDAANMLKHPTSGRLDVLALCATKVDVAAISTLHSDAPYSIVKSARVKTRCTRDPHSVPIGLEAFYKQLQTLAQFVKQAVAANHPINIDL</sequence>
<proteinExistence type="predicted"/>
<feature type="compositionally biased region" description="Low complexity" evidence="1">
    <location>
        <begin position="16"/>
        <end position="32"/>
    </location>
</feature>
<dbReference type="Proteomes" id="UP001632037">
    <property type="component" value="Unassembled WGS sequence"/>
</dbReference>
<organism evidence="2 3">
    <name type="scientific">Phytophthora oleae</name>
    <dbReference type="NCBI Taxonomy" id="2107226"/>
    <lineage>
        <taxon>Eukaryota</taxon>
        <taxon>Sar</taxon>
        <taxon>Stramenopiles</taxon>
        <taxon>Oomycota</taxon>
        <taxon>Peronosporomycetes</taxon>
        <taxon>Peronosporales</taxon>
        <taxon>Peronosporaceae</taxon>
        <taxon>Phytophthora</taxon>
    </lineage>
</organism>
<keyword evidence="3" id="KW-1185">Reference proteome</keyword>
<evidence type="ECO:0000313" key="3">
    <source>
        <dbReference type="Proteomes" id="UP001632037"/>
    </source>
</evidence>
<dbReference type="EMBL" id="JBIMZQ010000052">
    <property type="protein sequence ID" value="KAL3658629.1"/>
    <property type="molecule type" value="Genomic_DNA"/>
</dbReference>
<feature type="region of interest" description="Disordered" evidence="1">
    <location>
        <begin position="1"/>
        <end position="32"/>
    </location>
</feature>
<dbReference type="PANTHER" id="PTHR38899">
    <property type="entry name" value="DOMAIN OOKINETE PROTEIN, PUTATIVE-RELATED"/>
    <property type="match status" value="1"/>
</dbReference>
<protein>
    <submittedName>
        <fullName evidence="2">Uncharacterized protein</fullName>
    </submittedName>
</protein>
<dbReference type="PANTHER" id="PTHR38899:SF1">
    <property type="entry name" value="PROTEIN KINASE"/>
    <property type="match status" value="1"/>
</dbReference>
<dbReference type="AlphaFoldDB" id="A0ABD3EZM5"/>
<evidence type="ECO:0000313" key="2">
    <source>
        <dbReference type="EMBL" id="KAL3658629.1"/>
    </source>
</evidence>
<name>A0ABD3EZM5_9STRA</name>
<comment type="caution">
    <text evidence="2">The sequence shown here is derived from an EMBL/GenBank/DDBJ whole genome shotgun (WGS) entry which is preliminary data.</text>
</comment>
<accession>A0ABD3EZM5</accession>
<evidence type="ECO:0000256" key="1">
    <source>
        <dbReference type="SAM" id="MobiDB-lite"/>
    </source>
</evidence>
<gene>
    <name evidence="2" type="ORF">V7S43_016265</name>
</gene>